<sequence length="123" mass="14359">MKKKLILYYDRECPFCNHYASFLSLQDTYELHLSNARESLQEIHTKCPHLNINDGMIIEVEGNCLQGTEALAYLDHLISRKSLFAKLHRLWSLPPLITHTLYKLIKIFRKAVLFLIGKKSTIE</sequence>
<dbReference type="Proteomes" id="UP001169069">
    <property type="component" value="Unassembled WGS sequence"/>
</dbReference>
<gene>
    <name evidence="1" type="ORF">PGH07_01825</name>
</gene>
<dbReference type="RefSeq" id="WP_289412188.1">
    <property type="nucleotide sequence ID" value="NZ_JAQIBD010000001.1"/>
</dbReference>
<dbReference type="EMBL" id="JAQIBD010000001">
    <property type="protein sequence ID" value="MDM5270912.1"/>
    <property type="molecule type" value="Genomic_DNA"/>
</dbReference>
<name>A0ABT7QVP8_9BACT</name>
<organism evidence="1 2">
    <name type="scientific">Sulfurovum zhangzhouensis</name>
    <dbReference type="NCBI Taxonomy" id="3019067"/>
    <lineage>
        <taxon>Bacteria</taxon>
        <taxon>Pseudomonadati</taxon>
        <taxon>Campylobacterota</taxon>
        <taxon>Epsilonproteobacteria</taxon>
        <taxon>Campylobacterales</taxon>
        <taxon>Sulfurovaceae</taxon>
        <taxon>Sulfurovum</taxon>
    </lineage>
</organism>
<dbReference type="Pfam" id="PF04134">
    <property type="entry name" value="DCC1-like"/>
    <property type="match status" value="1"/>
</dbReference>
<proteinExistence type="predicted"/>
<evidence type="ECO:0000313" key="2">
    <source>
        <dbReference type="Proteomes" id="UP001169069"/>
    </source>
</evidence>
<comment type="caution">
    <text evidence="1">The sequence shown here is derived from an EMBL/GenBank/DDBJ whole genome shotgun (WGS) entry which is preliminary data.</text>
</comment>
<dbReference type="InterPro" id="IPR007263">
    <property type="entry name" value="DCC1-like"/>
</dbReference>
<protein>
    <submittedName>
        <fullName evidence="1">DCC1-like thiol-disulfide oxidoreductase family protein</fullName>
    </submittedName>
</protein>
<accession>A0ABT7QVP8</accession>
<keyword evidence="2" id="KW-1185">Reference proteome</keyword>
<reference evidence="1" key="1">
    <citation type="submission" date="2023-01" db="EMBL/GenBank/DDBJ databases">
        <title>Sulfurovum sp. zt1-1 genome assembly.</title>
        <authorList>
            <person name="Wang J."/>
        </authorList>
    </citation>
    <scope>NUCLEOTIDE SEQUENCE</scope>
    <source>
        <strain evidence="1">Zt1-1</strain>
    </source>
</reference>
<evidence type="ECO:0000313" key="1">
    <source>
        <dbReference type="EMBL" id="MDM5270912.1"/>
    </source>
</evidence>